<dbReference type="CDD" id="cd18080">
    <property type="entry name" value="TrmD-like"/>
    <property type="match status" value="1"/>
</dbReference>
<keyword evidence="7 15" id="KW-0963">Cytoplasm</keyword>
<accession>A0ABP9G133</accession>
<dbReference type="NCBIfam" id="NF000648">
    <property type="entry name" value="PRK00026.1"/>
    <property type="match status" value="1"/>
</dbReference>
<evidence type="ECO:0000256" key="14">
    <source>
        <dbReference type="ARBA" id="ARBA00047783"/>
    </source>
</evidence>
<dbReference type="HAMAP" id="MF_00605">
    <property type="entry name" value="TrmD"/>
    <property type="match status" value="1"/>
</dbReference>
<dbReference type="EC" id="2.1.1.228" evidence="5 15"/>
<dbReference type="PIRSF" id="PIRSF000386">
    <property type="entry name" value="tRNA_mtase"/>
    <property type="match status" value="1"/>
</dbReference>
<protein>
    <recommendedName>
        <fullName evidence="6 15">tRNA (guanine-N(1)-)-methyltransferase</fullName>
        <ecNumber evidence="5 15">2.1.1.228</ecNumber>
    </recommendedName>
    <alternativeName>
        <fullName evidence="12 15">M1G-methyltransferase</fullName>
    </alternativeName>
    <alternativeName>
        <fullName evidence="13 15">tRNA [GM37] methyltransferase</fullName>
    </alternativeName>
</protein>
<dbReference type="InterPro" id="IPR002649">
    <property type="entry name" value="tRNA_m1G_MeTrfase_TrmD"/>
</dbReference>
<feature type="binding site" evidence="15">
    <location>
        <begin position="138"/>
        <end position="143"/>
    </location>
    <ligand>
        <name>S-adenosyl-L-methionine</name>
        <dbReference type="ChEBI" id="CHEBI:59789"/>
    </ligand>
</feature>
<dbReference type="SUPFAM" id="SSF75217">
    <property type="entry name" value="alpha/beta knot"/>
    <property type="match status" value="1"/>
</dbReference>
<evidence type="ECO:0000256" key="3">
    <source>
        <dbReference type="ARBA" id="ARBA00007630"/>
    </source>
</evidence>
<dbReference type="PANTHER" id="PTHR46417:SF1">
    <property type="entry name" value="TRNA (GUANINE-N(1)-)-METHYLTRANSFERASE"/>
    <property type="match status" value="1"/>
</dbReference>
<dbReference type="InterPro" id="IPR029026">
    <property type="entry name" value="tRNA_m1G_MTases_N"/>
</dbReference>
<evidence type="ECO:0000256" key="5">
    <source>
        <dbReference type="ARBA" id="ARBA00012807"/>
    </source>
</evidence>
<comment type="caution">
    <text evidence="18">The sequence shown here is derived from an EMBL/GenBank/DDBJ whole genome shotgun (WGS) entry which is preliminary data.</text>
</comment>
<keyword evidence="19" id="KW-1185">Reference proteome</keyword>
<dbReference type="InterPro" id="IPR029028">
    <property type="entry name" value="Alpha/beta_knot_MTases"/>
</dbReference>
<dbReference type="EMBL" id="BAABLW010000007">
    <property type="protein sequence ID" value="GAA4925329.1"/>
    <property type="molecule type" value="Genomic_DNA"/>
</dbReference>
<evidence type="ECO:0000256" key="6">
    <source>
        <dbReference type="ARBA" id="ARBA00014679"/>
    </source>
</evidence>
<organism evidence="18 19">
    <name type="scientific">Nesterenkonia rhizosphaerae</name>
    <dbReference type="NCBI Taxonomy" id="1348272"/>
    <lineage>
        <taxon>Bacteria</taxon>
        <taxon>Bacillati</taxon>
        <taxon>Actinomycetota</taxon>
        <taxon>Actinomycetes</taxon>
        <taxon>Micrococcales</taxon>
        <taxon>Micrococcaceae</taxon>
        <taxon>Nesterenkonia</taxon>
    </lineage>
</organism>
<dbReference type="Pfam" id="PF01746">
    <property type="entry name" value="tRNA_m1G_MT"/>
    <property type="match status" value="1"/>
</dbReference>
<dbReference type="Proteomes" id="UP001500368">
    <property type="component" value="Unassembled WGS sequence"/>
</dbReference>
<dbReference type="InterPro" id="IPR023148">
    <property type="entry name" value="tRNA_m1G_MeTrfase_C_sf"/>
</dbReference>
<evidence type="ECO:0000313" key="19">
    <source>
        <dbReference type="Proteomes" id="UP001500368"/>
    </source>
</evidence>
<sequence length="242" mass="27011">MRIDAISIFPEFFNVLDLSLIGKAQRDGLLQLNRIQLRDYAFDRHHSVDDTPTGGGAGMVMKPEPWALALEDVLASDDAAVRPTLIIPTPSGEVFTQRVAEELAGRQHLVFAPGRFEGIDERMSHWAAEHFDVRRMSIGDYVLNGGESAVVVMVEAITRLVPGVIGNSESLAEESHSGEGLLEYPVYTKPAQWRGEAVPEVLLSGDHAKIAQWRREQQLQRTRKIRPDLWAKYVVAQEMANE</sequence>
<evidence type="ECO:0000256" key="1">
    <source>
        <dbReference type="ARBA" id="ARBA00002634"/>
    </source>
</evidence>
<evidence type="ECO:0000313" key="18">
    <source>
        <dbReference type="EMBL" id="GAA4925329.1"/>
    </source>
</evidence>
<dbReference type="NCBIfam" id="TIGR00088">
    <property type="entry name" value="trmD"/>
    <property type="match status" value="1"/>
</dbReference>
<evidence type="ECO:0000256" key="15">
    <source>
        <dbReference type="HAMAP-Rule" id="MF_00605"/>
    </source>
</evidence>
<comment type="catalytic activity">
    <reaction evidence="14 15 16">
        <text>guanosine(37) in tRNA + S-adenosyl-L-methionine = N(1)-methylguanosine(37) in tRNA + S-adenosyl-L-homocysteine + H(+)</text>
        <dbReference type="Rhea" id="RHEA:36899"/>
        <dbReference type="Rhea" id="RHEA-COMP:10145"/>
        <dbReference type="Rhea" id="RHEA-COMP:10147"/>
        <dbReference type="ChEBI" id="CHEBI:15378"/>
        <dbReference type="ChEBI" id="CHEBI:57856"/>
        <dbReference type="ChEBI" id="CHEBI:59789"/>
        <dbReference type="ChEBI" id="CHEBI:73542"/>
        <dbReference type="ChEBI" id="CHEBI:74269"/>
        <dbReference type="EC" id="2.1.1.228"/>
    </reaction>
</comment>
<evidence type="ECO:0000256" key="9">
    <source>
        <dbReference type="ARBA" id="ARBA00022679"/>
    </source>
</evidence>
<reference evidence="19" key="1">
    <citation type="journal article" date="2019" name="Int. J. Syst. Evol. Microbiol.">
        <title>The Global Catalogue of Microorganisms (GCM) 10K type strain sequencing project: providing services to taxonomists for standard genome sequencing and annotation.</title>
        <authorList>
            <consortium name="The Broad Institute Genomics Platform"/>
            <consortium name="The Broad Institute Genome Sequencing Center for Infectious Disease"/>
            <person name="Wu L."/>
            <person name="Ma J."/>
        </authorList>
    </citation>
    <scope>NUCLEOTIDE SEQUENCE [LARGE SCALE GENOMIC DNA]</scope>
    <source>
        <strain evidence="19">JCM 19129</strain>
    </source>
</reference>
<keyword evidence="11 15" id="KW-0819">tRNA processing</keyword>
<feature type="domain" description="tRNA methyltransferase TRMD/TRM10-type" evidence="17">
    <location>
        <begin position="1"/>
        <end position="231"/>
    </location>
</feature>
<dbReference type="Gene3D" id="1.10.1270.20">
    <property type="entry name" value="tRNA(m1g37)methyltransferase, domain 2"/>
    <property type="match status" value="1"/>
</dbReference>
<evidence type="ECO:0000256" key="7">
    <source>
        <dbReference type="ARBA" id="ARBA00022490"/>
    </source>
</evidence>
<comment type="subunit">
    <text evidence="4 15 16">Homodimer.</text>
</comment>
<evidence type="ECO:0000259" key="17">
    <source>
        <dbReference type="Pfam" id="PF01746"/>
    </source>
</evidence>
<evidence type="ECO:0000256" key="13">
    <source>
        <dbReference type="ARBA" id="ARBA00033392"/>
    </source>
</evidence>
<evidence type="ECO:0000256" key="4">
    <source>
        <dbReference type="ARBA" id="ARBA00011738"/>
    </source>
</evidence>
<evidence type="ECO:0000256" key="11">
    <source>
        <dbReference type="ARBA" id="ARBA00022694"/>
    </source>
</evidence>
<evidence type="ECO:0000256" key="2">
    <source>
        <dbReference type="ARBA" id="ARBA00004496"/>
    </source>
</evidence>
<name>A0ABP9G133_9MICC</name>
<comment type="subcellular location">
    <subcellularLocation>
        <location evidence="2 15 16">Cytoplasm</location>
    </subcellularLocation>
</comment>
<keyword evidence="8 15" id="KW-0489">Methyltransferase</keyword>
<evidence type="ECO:0000256" key="16">
    <source>
        <dbReference type="RuleBase" id="RU003464"/>
    </source>
</evidence>
<comment type="similarity">
    <text evidence="3 15 16">Belongs to the RNA methyltransferase TrmD family.</text>
</comment>
<evidence type="ECO:0000256" key="10">
    <source>
        <dbReference type="ARBA" id="ARBA00022691"/>
    </source>
</evidence>
<comment type="function">
    <text evidence="1 15 16">Specifically methylates guanosine-37 in various tRNAs.</text>
</comment>
<dbReference type="PANTHER" id="PTHR46417">
    <property type="entry name" value="TRNA (GUANINE-N(1)-)-METHYLTRANSFERASE"/>
    <property type="match status" value="1"/>
</dbReference>
<evidence type="ECO:0000256" key="8">
    <source>
        <dbReference type="ARBA" id="ARBA00022603"/>
    </source>
</evidence>
<keyword evidence="10 15" id="KW-0949">S-adenosyl-L-methionine</keyword>
<dbReference type="RefSeq" id="WP_345478191.1">
    <property type="nucleotide sequence ID" value="NZ_BAABLW010000007.1"/>
</dbReference>
<feature type="binding site" evidence="15">
    <location>
        <position position="114"/>
    </location>
    <ligand>
        <name>S-adenosyl-L-methionine</name>
        <dbReference type="ChEBI" id="CHEBI:59789"/>
    </ligand>
</feature>
<keyword evidence="9 15" id="KW-0808">Transferase</keyword>
<gene>
    <name evidence="15 18" type="primary">trmD</name>
    <name evidence="18" type="ORF">GCM10025790_23450</name>
</gene>
<dbReference type="InterPro" id="IPR016009">
    <property type="entry name" value="tRNA_MeTrfase_TRMD/TRM10"/>
</dbReference>
<dbReference type="Gene3D" id="3.40.1280.10">
    <property type="match status" value="1"/>
</dbReference>
<proteinExistence type="inferred from homology"/>
<evidence type="ECO:0000256" key="12">
    <source>
        <dbReference type="ARBA" id="ARBA00029736"/>
    </source>
</evidence>